<sequence>MVHHNLIPHGVPASSSSSSSSTSRRGMFTTSKNVLLVLVTAIPSFLLGTTVALYARIDGNGNTNNMLMHAAQAGDFEAVLASRVADAVARQKAAWMAECKGGGGRDAAVVTADASSSVLLDSSKVGNYVTSVAVTSKANLTNLLDLGVPLDPATKRGSTHAMILYMKGPQRGQVVQIDDAVTALEPCDTVNVLLTDHSGQRKQCLAIIPNYESFHLQHWARVDEKGRPQEDGPLRLVGRGLKGGKAKDEFPPTDPGHAKKAVEMLRRYFNSLDDVLAELKTILGKIAIDNTVIVMVCNFGQSELLLNFLCQAKARGLDNSNLIVFATDQETYDMVQGMGVAAYFDRRNFGDLPLEAAHRYGDRYFVAMMLAKVVCVQLVSMLGYSFLFQDVDLVWYKNPLEFFANLQDDFDVYFQDDGGHSLRYAPYSANTGLYFARHNARSQRFFTSILLNADMIYQTQSHQQALIAVMNEHVSLHGLRVKVFARDTTDEFPGGFHWNQKSKEYMKRFFAGKVHPYIFHMSWTFNKANKILYFEQFGEWWVQPQCIENKDVGKMDNVQASCCLAEPKFECHYRDKPSKLPCKDSPPIDKGRPSFW</sequence>
<dbReference type="Pfam" id="PF03407">
    <property type="entry name" value="Nucleotid_trans"/>
    <property type="match status" value="1"/>
</dbReference>
<evidence type="ECO:0000256" key="1">
    <source>
        <dbReference type="SAM" id="MobiDB-lite"/>
    </source>
</evidence>
<evidence type="ECO:0000256" key="2">
    <source>
        <dbReference type="SAM" id="Phobius"/>
    </source>
</evidence>
<dbReference type="EMBL" id="HBIM01010634">
    <property type="protein sequence ID" value="CAE0411579.1"/>
    <property type="molecule type" value="Transcribed_RNA"/>
</dbReference>
<gene>
    <name evidence="4" type="ORF">ACOF00016_LOCUS8889</name>
</gene>
<reference evidence="4" key="1">
    <citation type="submission" date="2021-01" db="EMBL/GenBank/DDBJ databases">
        <authorList>
            <person name="Corre E."/>
            <person name="Pelletier E."/>
            <person name="Niang G."/>
            <person name="Scheremetjew M."/>
            <person name="Finn R."/>
            <person name="Kale V."/>
            <person name="Holt S."/>
            <person name="Cochrane G."/>
            <person name="Meng A."/>
            <person name="Brown T."/>
            <person name="Cohen L."/>
        </authorList>
    </citation>
    <scope>NUCLEOTIDE SEQUENCE</scope>
    <source>
        <strain evidence="4">CCMP127</strain>
    </source>
</reference>
<accession>A0A7S3L4N0</accession>
<dbReference type="PANTHER" id="PTHR47032:SF1">
    <property type="entry name" value="UDP-D-XYLOSE:L-FUCOSE ALPHA-1,3-D-XYLOSYLTRANSFERASE-RELATED"/>
    <property type="match status" value="1"/>
</dbReference>
<dbReference type="InterPro" id="IPR052636">
    <property type="entry name" value="UDP-D-xylose:L-fucose_XylT"/>
</dbReference>
<evidence type="ECO:0000313" key="4">
    <source>
        <dbReference type="EMBL" id="CAE0411579.1"/>
    </source>
</evidence>
<feature type="domain" description="Nucleotide-diphospho-sugar transferase" evidence="3">
    <location>
        <begin position="320"/>
        <end position="532"/>
    </location>
</feature>
<proteinExistence type="predicted"/>
<feature type="compositionally biased region" description="Low complexity" evidence="1">
    <location>
        <begin position="14"/>
        <end position="23"/>
    </location>
</feature>
<feature type="region of interest" description="Disordered" evidence="1">
    <location>
        <begin position="1"/>
        <end position="25"/>
    </location>
</feature>
<dbReference type="AlphaFoldDB" id="A0A7S3L4N0"/>
<organism evidence="4">
    <name type="scientific">Amphora coffeiformis</name>
    <dbReference type="NCBI Taxonomy" id="265554"/>
    <lineage>
        <taxon>Eukaryota</taxon>
        <taxon>Sar</taxon>
        <taxon>Stramenopiles</taxon>
        <taxon>Ochrophyta</taxon>
        <taxon>Bacillariophyta</taxon>
        <taxon>Bacillariophyceae</taxon>
        <taxon>Bacillariophycidae</taxon>
        <taxon>Thalassiophysales</taxon>
        <taxon>Catenulaceae</taxon>
        <taxon>Amphora</taxon>
    </lineage>
</organism>
<protein>
    <recommendedName>
        <fullName evidence="3">Nucleotide-diphospho-sugar transferase domain-containing protein</fullName>
    </recommendedName>
</protein>
<name>A0A7S3L4N0_9STRA</name>
<evidence type="ECO:0000259" key="3">
    <source>
        <dbReference type="Pfam" id="PF03407"/>
    </source>
</evidence>
<keyword evidence="2" id="KW-1133">Transmembrane helix</keyword>
<feature type="transmembrane region" description="Helical" evidence="2">
    <location>
        <begin position="34"/>
        <end position="55"/>
    </location>
</feature>
<dbReference type="GO" id="GO:0016757">
    <property type="term" value="F:glycosyltransferase activity"/>
    <property type="evidence" value="ECO:0007669"/>
    <property type="project" value="TreeGrafter"/>
</dbReference>
<keyword evidence="2" id="KW-0812">Transmembrane</keyword>
<dbReference type="GO" id="GO:0005794">
    <property type="term" value="C:Golgi apparatus"/>
    <property type="evidence" value="ECO:0007669"/>
    <property type="project" value="TreeGrafter"/>
</dbReference>
<keyword evidence="2" id="KW-0472">Membrane</keyword>
<dbReference type="PANTHER" id="PTHR47032">
    <property type="entry name" value="UDP-D-XYLOSE:L-FUCOSE ALPHA-1,3-D-XYLOSYLTRANSFERASE-RELATED"/>
    <property type="match status" value="1"/>
</dbReference>
<dbReference type="InterPro" id="IPR005069">
    <property type="entry name" value="Nucl-diP-sugar_transferase"/>
</dbReference>